<keyword evidence="6" id="KW-0175">Coiled coil</keyword>
<comment type="caution">
    <text evidence="9">The sequence shown here is derived from an EMBL/GenBank/DDBJ whole genome shotgun (WGS) entry which is preliminary data.</text>
</comment>
<evidence type="ECO:0000313" key="9">
    <source>
        <dbReference type="EMBL" id="KAF7287090.1"/>
    </source>
</evidence>
<sequence>MFRLQSFKPEEVGFLETLVEKHKDILNTKGRNHEMKRKRAECWIHIRDEFNSFSSMPRSIAMLKKKYDKIKTKKRILSGESLGSTKKTTNFKNNVLASVTIEPLSDMISYPSDFDDEDDFETSKLLKLVRVEIIPPPTPTIRKELEISRELVIPLTNLQLINEQTSSGNPDPNTSQANPQQTDNQEESIKIMREKHQMEIAIMKERSNNIIQRINKEIDYMETKIKQQRLKRSLLELQKKQLMKNLEIIQRL</sequence>
<dbReference type="AlphaFoldDB" id="A0A834IVL0"/>
<gene>
    <name evidence="9" type="ORF">GWI33_002471</name>
</gene>
<comment type="subunit">
    <text evidence="1">Self-associates forming complexes of several hundred monomers.</text>
</comment>
<dbReference type="Pfam" id="PF13873">
    <property type="entry name" value="Myb_DNA-bind_5"/>
    <property type="match status" value="1"/>
</dbReference>
<evidence type="ECO:0000256" key="7">
    <source>
        <dbReference type="SAM" id="MobiDB-lite"/>
    </source>
</evidence>
<feature type="coiled-coil region" evidence="6">
    <location>
        <begin position="211"/>
        <end position="252"/>
    </location>
</feature>
<accession>A0A834IVL0</accession>
<dbReference type="EMBL" id="JAACXV010000016">
    <property type="protein sequence ID" value="KAF7287090.1"/>
    <property type="molecule type" value="Genomic_DNA"/>
</dbReference>
<comment type="function">
    <text evidence="5">Involved in transvection phenomena (= synapsis-dependent gene expression), where the synaptic pairing of chromosomes carrying genes with which zeste interacts influences the expression of these genes. Zeste binds to DNA and stimulates transcription from a nearby promoter.</text>
</comment>
<feature type="region of interest" description="Disordered" evidence="7">
    <location>
        <begin position="163"/>
        <end position="186"/>
    </location>
</feature>
<dbReference type="Proteomes" id="UP000625711">
    <property type="component" value="Unassembled WGS sequence"/>
</dbReference>
<dbReference type="OrthoDB" id="3066195at2759"/>
<keyword evidence="10" id="KW-1185">Reference proteome</keyword>
<evidence type="ECO:0000256" key="1">
    <source>
        <dbReference type="ARBA" id="ARBA00011764"/>
    </source>
</evidence>
<dbReference type="InterPro" id="IPR028002">
    <property type="entry name" value="Myb_DNA-bind_5"/>
</dbReference>
<evidence type="ECO:0000313" key="10">
    <source>
        <dbReference type="Proteomes" id="UP000625711"/>
    </source>
</evidence>
<protein>
    <recommendedName>
        <fullName evidence="2">Regulatory protein zeste</fullName>
    </recommendedName>
</protein>
<organism evidence="9 10">
    <name type="scientific">Rhynchophorus ferrugineus</name>
    <name type="common">Red palm weevil</name>
    <name type="synonym">Curculio ferrugineus</name>
    <dbReference type="NCBI Taxonomy" id="354439"/>
    <lineage>
        <taxon>Eukaryota</taxon>
        <taxon>Metazoa</taxon>
        <taxon>Ecdysozoa</taxon>
        <taxon>Arthropoda</taxon>
        <taxon>Hexapoda</taxon>
        <taxon>Insecta</taxon>
        <taxon>Pterygota</taxon>
        <taxon>Neoptera</taxon>
        <taxon>Endopterygota</taxon>
        <taxon>Coleoptera</taxon>
        <taxon>Polyphaga</taxon>
        <taxon>Cucujiformia</taxon>
        <taxon>Curculionidae</taxon>
        <taxon>Dryophthorinae</taxon>
        <taxon>Rhynchophorus</taxon>
    </lineage>
</organism>
<proteinExistence type="predicted"/>
<evidence type="ECO:0000256" key="2">
    <source>
        <dbReference type="ARBA" id="ARBA00016807"/>
    </source>
</evidence>
<feature type="domain" description="Myb/SANT-like DNA-binding" evidence="8">
    <location>
        <begin position="3"/>
        <end position="75"/>
    </location>
</feature>
<evidence type="ECO:0000259" key="8">
    <source>
        <dbReference type="Pfam" id="PF13873"/>
    </source>
</evidence>
<name>A0A834IVL0_RHYFE</name>
<evidence type="ECO:0000256" key="6">
    <source>
        <dbReference type="SAM" id="Coils"/>
    </source>
</evidence>
<reference evidence="9" key="1">
    <citation type="submission" date="2020-08" db="EMBL/GenBank/DDBJ databases">
        <title>Genome sequencing and assembly of the red palm weevil Rhynchophorus ferrugineus.</title>
        <authorList>
            <person name="Dias G.B."/>
            <person name="Bergman C.M."/>
            <person name="Manee M."/>
        </authorList>
    </citation>
    <scope>NUCLEOTIDE SEQUENCE</scope>
    <source>
        <strain evidence="9">AA-2017</strain>
        <tissue evidence="9">Whole larva</tissue>
    </source>
</reference>
<evidence type="ECO:0000256" key="3">
    <source>
        <dbReference type="ARBA" id="ARBA00023015"/>
    </source>
</evidence>
<evidence type="ECO:0000256" key="5">
    <source>
        <dbReference type="ARBA" id="ARBA00025466"/>
    </source>
</evidence>
<keyword evidence="4" id="KW-0804">Transcription</keyword>
<evidence type="ECO:0000256" key="4">
    <source>
        <dbReference type="ARBA" id="ARBA00023163"/>
    </source>
</evidence>
<keyword evidence="3" id="KW-0805">Transcription regulation</keyword>
<feature type="compositionally biased region" description="Polar residues" evidence="7">
    <location>
        <begin position="163"/>
        <end position="183"/>
    </location>
</feature>